<feature type="transmembrane region" description="Helical" evidence="8">
    <location>
        <begin position="219"/>
        <end position="237"/>
    </location>
</feature>
<keyword evidence="6 8" id="KW-1133">Transmembrane helix</keyword>
<keyword evidence="5 8" id="KW-0812">Transmembrane</keyword>
<evidence type="ECO:0000256" key="5">
    <source>
        <dbReference type="ARBA" id="ARBA00022692"/>
    </source>
</evidence>
<dbReference type="Gene3D" id="1.10.3720.10">
    <property type="entry name" value="MetI-like"/>
    <property type="match status" value="1"/>
</dbReference>
<keyword evidence="4" id="KW-1003">Cell membrane</keyword>
<evidence type="ECO:0000256" key="3">
    <source>
        <dbReference type="ARBA" id="ARBA00022448"/>
    </source>
</evidence>
<evidence type="ECO:0000256" key="4">
    <source>
        <dbReference type="ARBA" id="ARBA00022475"/>
    </source>
</evidence>
<dbReference type="PANTHER" id="PTHR43848">
    <property type="entry name" value="PUTRESCINE TRANSPORT SYSTEM PERMEASE PROTEIN POTI"/>
    <property type="match status" value="1"/>
</dbReference>
<feature type="domain" description="ABC transmembrane type-1" evidence="9">
    <location>
        <begin position="79"/>
        <end position="266"/>
    </location>
</feature>
<dbReference type="Proteomes" id="UP000553706">
    <property type="component" value="Unassembled WGS sequence"/>
</dbReference>
<dbReference type="InterPro" id="IPR000515">
    <property type="entry name" value="MetI-like"/>
</dbReference>
<gene>
    <name evidence="10" type="ORF">HNP71_000415</name>
</gene>
<sequence length="276" mass="29447">MSSVTTLPATKAYSPSRVGERLLSFFTWAMIAYNMLPIAVMVVFSFNTAPNGHVALKWLGFTLDSYKHAFAIQDLTGALGNSLEVAAGSALISVILGTPLALALARYKFWGKTLTDIVIFADIAAPAVVVGASLLALFLTLNLPRGLLTIFIAHVAFNVAFAVVVIRARVSGLDRALDRAAADLGATPWVAFWTVVFPLILPGIIGAWLLCFMLSIDDLIITTFVAGQTLTFPLWVYGATKIGTPPQVFVLSTFVFIGGVLLALANAALSRKRESA</sequence>
<dbReference type="GO" id="GO:0055085">
    <property type="term" value="P:transmembrane transport"/>
    <property type="evidence" value="ECO:0007669"/>
    <property type="project" value="InterPro"/>
</dbReference>
<evidence type="ECO:0000256" key="8">
    <source>
        <dbReference type="RuleBase" id="RU363032"/>
    </source>
</evidence>
<keyword evidence="3 8" id="KW-0813">Transport</keyword>
<proteinExistence type="inferred from homology"/>
<dbReference type="AlphaFoldDB" id="A0A840VKU9"/>
<evidence type="ECO:0000313" key="11">
    <source>
        <dbReference type="Proteomes" id="UP000553706"/>
    </source>
</evidence>
<feature type="transmembrane region" description="Helical" evidence="8">
    <location>
        <begin position="249"/>
        <end position="269"/>
    </location>
</feature>
<dbReference type="Pfam" id="PF00528">
    <property type="entry name" value="BPD_transp_1"/>
    <property type="match status" value="1"/>
</dbReference>
<feature type="transmembrane region" description="Helical" evidence="8">
    <location>
        <begin position="190"/>
        <end position="212"/>
    </location>
</feature>
<keyword evidence="11" id="KW-1185">Reference proteome</keyword>
<dbReference type="SUPFAM" id="SSF161098">
    <property type="entry name" value="MetI-like"/>
    <property type="match status" value="1"/>
</dbReference>
<evidence type="ECO:0000256" key="6">
    <source>
        <dbReference type="ARBA" id="ARBA00022989"/>
    </source>
</evidence>
<dbReference type="CDD" id="cd06261">
    <property type="entry name" value="TM_PBP2"/>
    <property type="match status" value="1"/>
</dbReference>
<comment type="subcellular location">
    <subcellularLocation>
        <location evidence="1 8">Cell membrane</location>
        <topology evidence="1 8">Multi-pass membrane protein</topology>
    </subcellularLocation>
</comment>
<feature type="transmembrane region" description="Helical" evidence="8">
    <location>
        <begin position="117"/>
        <end position="139"/>
    </location>
</feature>
<feature type="transmembrane region" description="Helical" evidence="8">
    <location>
        <begin position="85"/>
        <end position="105"/>
    </location>
</feature>
<feature type="transmembrane region" description="Helical" evidence="8">
    <location>
        <begin position="146"/>
        <end position="170"/>
    </location>
</feature>
<dbReference type="RefSeq" id="WP_183265177.1">
    <property type="nucleotide sequence ID" value="NZ_JACHFJ010000001.1"/>
</dbReference>
<evidence type="ECO:0000259" key="9">
    <source>
        <dbReference type="PROSITE" id="PS50928"/>
    </source>
</evidence>
<dbReference type="EMBL" id="JACHFJ010000001">
    <property type="protein sequence ID" value="MBB5372191.1"/>
    <property type="molecule type" value="Genomic_DNA"/>
</dbReference>
<dbReference type="InterPro" id="IPR051789">
    <property type="entry name" value="Bact_Polyamine_Transport"/>
</dbReference>
<dbReference type="PROSITE" id="PS50928">
    <property type="entry name" value="ABC_TM1"/>
    <property type="match status" value="1"/>
</dbReference>
<name>A0A840VKU9_9PROT</name>
<feature type="transmembrane region" description="Helical" evidence="8">
    <location>
        <begin position="25"/>
        <end position="46"/>
    </location>
</feature>
<dbReference type="PANTHER" id="PTHR43848:SF2">
    <property type="entry name" value="PUTRESCINE TRANSPORT SYSTEM PERMEASE PROTEIN POTI"/>
    <property type="match status" value="1"/>
</dbReference>
<organism evidence="10 11">
    <name type="scientific">Acidocella aromatica</name>
    <dbReference type="NCBI Taxonomy" id="1303579"/>
    <lineage>
        <taxon>Bacteria</taxon>
        <taxon>Pseudomonadati</taxon>
        <taxon>Pseudomonadota</taxon>
        <taxon>Alphaproteobacteria</taxon>
        <taxon>Acetobacterales</taxon>
        <taxon>Acidocellaceae</taxon>
        <taxon>Acidocella</taxon>
    </lineage>
</organism>
<accession>A0A840VKU9</accession>
<dbReference type="InterPro" id="IPR035906">
    <property type="entry name" value="MetI-like_sf"/>
</dbReference>
<evidence type="ECO:0000313" key="10">
    <source>
        <dbReference type="EMBL" id="MBB5372191.1"/>
    </source>
</evidence>
<dbReference type="GO" id="GO:0005886">
    <property type="term" value="C:plasma membrane"/>
    <property type="evidence" value="ECO:0007669"/>
    <property type="project" value="UniProtKB-SubCell"/>
</dbReference>
<comment type="caution">
    <text evidence="10">The sequence shown here is derived from an EMBL/GenBank/DDBJ whole genome shotgun (WGS) entry which is preliminary data.</text>
</comment>
<evidence type="ECO:0000256" key="2">
    <source>
        <dbReference type="ARBA" id="ARBA00007069"/>
    </source>
</evidence>
<reference evidence="10 11" key="1">
    <citation type="submission" date="2020-08" db="EMBL/GenBank/DDBJ databases">
        <title>Genomic Encyclopedia of Type Strains, Phase IV (KMG-IV): sequencing the most valuable type-strain genomes for metagenomic binning, comparative biology and taxonomic classification.</title>
        <authorList>
            <person name="Goeker M."/>
        </authorList>
    </citation>
    <scope>NUCLEOTIDE SEQUENCE [LARGE SCALE GENOMIC DNA]</scope>
    <source>
        <strain evidence="10 11">DSM 27026</strain>
    </source>
</reference>
<protein>
    <submittedName>
        <fullName evidence="10">Spermidine/putrescine transport system permease protein</fullName>
    </submittedName>
</protein>
<evidence type="ECO:0000256" key="1">
    <source>
        <dbReference type="ARBA" id="ARBA00004651"/>
    </source>
</evidence>
<evidence type="ECO:0000256" key="7">
    <source>
        <dbReference type="ARBA" id="ARBA00023136"/>
    </source>
</evidence>
<comment type="similarity">
    <text evidence="2">Belongs to the binding-protein-dependent transport system permease family. CysTW subfamily.</text>
</comment>
<keyword evidence="7 8" id="KW-0472">Membrane</keyword>